<dbReference type="EMBL" id="JAUNZN010000014">
    <property type="protein sequence ID" value="KAK4812878.1"/>
    <property type="molecule type" value="Genomic_DNA"/>
</dbReference>
<dbReference type="Proteomes" id="UP001333110">
    <property type="component" value="Unassembled WGS sequence"/>
</dbReference>
<evidence type="ECO:0000313" key="2">
    <source>
        <dbReference type="Proteomes" id="UP001333110"/>
    </source>
</evidence>
<accession>A0AAN7MMS5</accession>
<reference evidence="1 2" key="1">
    <citation type="journal article" date="2023" name="J. Hered.">
        <title>Chromosome-level genome of the wood stork (Mycteria americana) provides insight into avian chromosome evolution.</title>
        <authorList>
            <person name="Flamio R. Jr."/>
            <person name="Ramstad K.M."/>
        </authorList>
    </citation>
    <scope>NUCLEOTIDE SEQUENCE [LARGE SCALE GENOMIC DNA]</scope>
    <source>
        <strain evidence="1">JAX WOST 10</strain>
    </source>
</reference>
<name>A0AAN7MMS5_MYCAM</name>
<organism evidence="1 2">
    <name type="scientific">Mycteria americana</name>
    <name type="common">Wood stork</name>
    <dbReference type="NCBI Taxonomy" id="33587"/>
    <lineage>
        <taxon>Eukaryota</taxon>
        <taxon>Metazoa</taxon>
        <taxon>Chordata</taxon>
        <taxon>Craniata</taxon>
        <taxon>Vertebrata</taxon>
        <taxon>Euteleostomi</taxon>
        <taxon>Archelosauria</taxon>
        <taxon>Archosauria</taxon>
        <taxon>Dinosauria</taxon>
        <taxon>Saurischia</taxon>
        <taxon>Theropoda</taxon>
        <taxon>Coelurosauria</taxon>
        <taxon>Aves</taxon>
        <taxon>Neognathae</taxon>
        <taxon>Neoaves</taxon>
        <taxon>Aequornithes</taxon>
        <taxon>Ciconiiformes</taxon>
        <taxon>Ciconiidae</taxon>
        <taxon>Mycteria</taxon>
    </lineage>
</organism>
<sequence length="63" mass="7489">MEQRLSLIKHLDDKAGLKQFPLAVGALEREAQRDVSSPVKLHRTDTFPTYRSDHRNVRKYRRR</sequence>
<keyword evidence="2" id="KW-1185">Reference proteome</keyword>
<protein>
    <submittedName>
        <fullName evidence="1">Uncharacterized protein</fullName>
    </submittedName>
</protein>
<gene>
    <name evidence="1" type="ORF">QYF61_024234</name>
</gene>
<proteinExistence type="predicted"/>
<dbReference type="AlphaFoldDB" id="A0AAN7MMS5"/>
<evidence type="ECO:0000313" key="1">
    <source>
        <dbReference type="EMBL" id="KAK4812878.1"/>
    </source>
</evidence>
<comment type="caution">
    <text evidence="1">The sequence shown here is derived from an EMBL/GenBank/DDBJ whole genome shotgun (WGS) entry which is preliminary data.</text>
</comment>